<dbReference type="PIRSF" id="PIRSF000521">
    <property type="entry name" value="Transaminase_4ab_Lys_Orn"/>
    <property type="match status" value="1"/>
</dbReference>
<dbReference type="NCBIfam" id="NF002797">
    <property type="entry name" value="PRK02936.1"/>
    <property type="match status" value="1"/>
</dbReference>
<protein>
    <recommendedName>
        <fullName evidence="5">Acetylornithine aminotransferase</fullName>
        <shortName evidence="5">ACOAT</shortName>
        <ecNumber evidence="5">2.6.1.11</ecNumber>
    </recommendedName>
</protein>
<dbReference type="InterPro" id="IPR015421">
    <property type="entry name" value="PyrdxlP-dep_Trfase_major"/>
</dbReference>
<keyword evidence="7" id="KW-1185">Reference proteome</keyword>
<feature type="binding site" evidence="5">
    <location>
        <position position="139"/>
    </location>
    <ligand>
        <name>N(2)-acetyl-L-ornithine</name>
        <dbReference type="ChEBI" id="CHEBI:57805"/>
    </ligand>
</feature>
<dbReference type="PANTHER" id="PTHR11986:SF79">
    <property type="entry name" value="ACETYLORNITHINE AMINOTRANSFERASE, MITOCHONDRIAL"/>
    <property type="match status" value="1"/>
</dbReference>
<proteinExistence type="inferred from homology"/>
<dbReference type="SUPFAM" id="SSF53383">
    <property type="entry name" value="PLP-dependent transferases"/>
    <property type="match status" value="1"/>
</dbReference>
<dbReference type="InterPro" id="IPR049704">
    <property type="entry name" value="Aminotrans_3_PPA_site"/>
</dbReference>
<feature type="binding site" evidence="5">
    <location>
        <position position="278"/>
    </location>
    <ligand>
        <name>N(2)-acetyl-L-ornithine</name>
        <dbReference type="ChEBI" id="CHEBI:57805"/>
    </ligand>
</feature>
<dbReference type="Pfam" id="PF00202">
    <property type="entry name" value="Aminotran_3"/>
    <property type="match status" value="1"/>
</dbReference>
<evidence type="ECO:0000256" key="3">
    <source>
        <dbReference type="ARBA" id="ARBA00022679"/>
    </source>
</evidence>
<evidence type="ECO:0000256" key="1">
    <source>
        <dbReference type="ARBA" id="ARBA00022576"/>
    </source>
</evidence>
<comment type="subcellular location">
    <subcellularLocation>
        <location evidence="5">Cytoplasm</location>
    </subcellularLocation>
</comment>
<dbReference type="EMBL" id="JBHTCO010000015">
    <property type="protein sequence ID" value="MFC7393798.1"/>
    <property type="molecule type" value="Genomic_DNA"/>
</dbReference>
<comment type="pathway">
    <text evidence="5">Amino-acid biosynthesis; L-arginine biosynthesis; N(2)-acetyl-L-ornithine from L-glutamate: step 4/4.</text>
</comment>
<evidence type="ECO:0000256" key="5">
    <source>
        <dbReference type="HAMAP-Rule" id="MF_01107"/>
    </source>
</evidence>
<evidence type="ECO:0000256" key="2">
    <source>
        <dbReference type="ARBA" id="ARBA00022605"/>
    </source>
</evidence>
<feature type="binding site" evidence="5">
    <location>
        <position position="279"/>
    </location>
    <ligand>
        <name>pyridoxal 5'-phosphate</name>
        <dbReference type="ChEBI" id="CHEBI:597326"/>
    </ligand>
</feature>
<dbReference type="CDD" id="cd00610">
    <property type="entry name" value="OAT_like"/>
    <property type="match status" value="1"/>
</dbReference>
<dbReference type="PROSITE" id="PS00600">
    <property type="entry name" value="AA_TRANSFER_CLASS_3"/>
    <property type="match status" value="1"/>
</dbReference>
<dbReference type="InterPro" id="IPR005814">
    <property type="entry name" value="Aminotrans_3"/>
</dbReference>
<dbReference type="Proteomes" id="UP001596505">
    <property type="component" value="Unassembled WGS sequence"/>
</dbReference>
<evidence type="ECO:0000313" key="6">
    <source>
        <dbReference type="EMBL" id="MFC7393798.1"/>
    </source>
</evidence>
<dbReference type="RefSeq" id="WP_380966486.1">
    <property type="nucleotide sequence ID" value="NZ_JBHTCO010000015.1"/>
</dbReference>
<accession>A0ABW2PWI7</accession>
<evidence type="ECO:0000256" key="4">
    <source>
        <dbReference type="ARBA" id="ARBA00022898"/>
    </source>
</evidence>
<dbReference type="PANTHER" id="PTHR11986">
    <property type="entry name" value="AMINOTRANSFERASE CLASS III"/>
    <property type="match status" value="1"/>
</dbReference>
<comment type="caution">
    <text evidence="6">The sequence shown here is derived from an EMBL/GenBank/DDBJ whole genome shotgun (WGS) entry which is preliminary data.</text>
</comment>
<name>A0ABW2PWI7_9BACL</name>
<keyword evidence="5" id="KW-0055">Arginine biosynthesis</keyword>
<reference evidence="7" key="1">
    <citation type="journal article" date="2019" name="Int. J. Syst. Evol. Microbiol.">
        <title>The Global Catalogue of Microorganisms (GCM) 10K type strain sequencing project: providing services to taxonomists for standard genome sequencing and annotation.</title>
        <authorList>
            <consortium name="The Broad Institute Genomics Platform"/>
            <consortium name="The Broad Institute Genome Sequencing Center for Infectious Disease"/>
            <person name="Wu L."/>
            <person name="Ma J."/>
        </authorList>
    </citation>
    <scope>NUCLEOTIDE SEQUENCE [LARGE SCALE GENOMIC DNA]</scope>
    <source>
        <strain evidence="7">CGMCC 1.16305</strain>
    </source>
</reference>
<dbReference type="HAMAP" id="MF_01107">
    <property type="entry name" value="ArgD_aminotrans_3"/>
    <property type="match status" value="1"/>
</dbReference>
<feature type="binding site" evidence="5">
    <location>
        <position position="136"/>
    </location>
    <ligand>
        <name>pyridoxal 5'-phosphate</name>
        <dbReference type="ChEBI" id="CHEBI:597326"/>
    </ligand>
</feature>
<dbReference type="EC" id="2.6.1.11" evidence="5"/>
<gene>
    <name evidence="5" type="primary">argD</name>
    <name evidence="6" type="ORF">ACFQRG_12620</name>
</gene>
<keyword evidence="1 5" id="KW-0032">Aminotransferase</keyword>
<dbReference type="InterPro" id="IPR004636">
    <property type="entry name" value="AcOrn/SuccOrn_fam"/>
</dbReference>
<feature type="modified residue" description="N6-(pyridoxal phosphate)lysine" evidence="5">
    <location>
        <position position="250"/>
    </location>
</feature>
<dbReference type="NCBIfam" id="NF002325">
    <property type="entry name" value="PRK01278.1"/>
    <property type="match status" value="1"/>
</dbReference>
<dbReference type="InterPro" id="IPR015424">
    <property type="entry name" value="PyrdxlP-dep_Trfase"/>
</dbReference>
<keyword evidence="3 5" id="KW-0808">Transferase</keyword>
<dbReference type="NCBIfam" id="TIGR00707">
    <property type="entry name" value="argD"/>
    <property type="match status" value="1"/>
</dbReference>
<comment type="miscellaneous">
    <text evidence="5">May also have succinyldiaminopimelate aminotransferase activity, thus carrying out the corresponding step in lysine biosynthesis.</text>
</comment>
<feature type="binding site" evidence="5">
    <location>
        <begin position="221"/>
        <end position="224"/>
    </location>
    <ligand>
        <name>pyridoxal 5'-phosphate</name>
        <dbReference type="ChEBI" id="CHEBI:597326"/>
    </ligand>
</feature>
<comment type="cofactor">
    <cofactor evidence="5">
        <name>pyridoxal 5'-phosphate</name>
        <dbReference type="ChEBI" id="CHEBI:597326"/>
    </cofactor>
    <text evidence="5">Binds 1 pyridoxal phosphate per subunit.</text>
</comment>
<comment type="similarity">
    <text evidence="5">Belongs to the class-III pyridoxal-phosphate-dependent aminotransferase family. ArgD subfamily.</text>
</comment>
<dbReference type="Gene3D" id="3.40.640.10">
    <property type="entry name" value="Type I PLP-dependent aspartate aminotransferase-like (Major domain)"/>
    <property type="match status" value="1"/>
</dbReference>
<feature type="binding site" evidence="5">
    <location>
        <begin position="103"/>
        <end position="104"/>
    </location>
    <ligand>
        <name>pyridoxal 5'-phosphate</name>
        <dbReference type="ChEBI" id="CHEBI:597326"/>
    </ligand>
</feature>
<organism evidence="6 7">
    <name type="scientific">Scopulibacillus cellulosilyticus</name>
    <dbReference type="NCBI Taxonomy" id="2665665"/>
    <lineage>
        <taxon>Bacteria</taxon>
        <taxon>Bacillati</taxon>
        <taxon>Bacillota</taxon>
        <taxon>Bacilli</taxon>
        <taxon>Bacillales</taxon>
        <taxon>Sporolactobacillaceae</taxon>
        <taxon>Scopulibacillus</taxon>
    </lineage>
</organism>
<dbReference type="GO" id="GO:0003992">
    <property type="term" value="F:N2-acetyl-L-ornithine:2-oxoglutarate 5-aminotransferase activity"/>
    <property type="evidence" value="ECO:0007669"/>
    <property type="project" value="UniProtKB-EC"/>
</dbReference>
<evidence type="ECO:0000313" key="7">
    <source>
        <dbReference type="Proteomes" id="UP001596505"/>
    </source>
</evidence>
<dbReference type="InterPro" id="IPR050103">
    <property type="entry name" value="Class-III_PLP-dep_AT"/>
</dbReference>
<sequence>MSNQQLTDTQSLMSTYNRFPIAIAKGKESFVWDTEGKRYLDYTSGIAVCNLGHAPDEVKEKVEQQLNQLWHCSNLYHIPQQEQLAEQLVKRSCFDQVFFCNSGAEANEAAIKFARKYSQKVKQQEAFEIVTFSQSFHGRTLAALSATAQEKIKTGFAPLVEGFRYLPYNDFEAIDQLANGKTCAVLLELVQGEGGVIPADKDWVEKLAETCKKEGLLLMVDEIQTGIGRTGTLFAYEQYGIEPDVITLAKGLGSGLPIGALLAKAEAAKAFDPGSHGSTFGGNPLVAAAGLATLETIEQYDILKTAQENGKYLKKQLEALKDKFNNQILSVRGKGLLLGLVTKTDAINIVNKAKEKNVLILTAGQNVVRILPPLTTDRTEMDMFISVMEEIFTTL</sequence>
<comment type="subunit">
    <text evidence="5">Homodimer.</text>
</comment>
<keyword evidence="5" id="KW-0963">Cytoplasm</keyword>
<keyword evidence="2 5" id="KW-0028">Amino-acid biosynthesis</keyword>
<keyword evidence="4 5" id="KW-0663">Pyridoxal phosphate</keyword>
<dbReference type="InterPro" id="IPR015422">
    <property type="entry name" value="PyrdxlP-dep_Trfase_small"/>
</dbReference>
<dbReference type="Gene3D" id="3.90.1150.10">
    <property type="entry name" value="Aspartate Aminotransferase, domain 1"/>
    <property type="match status" value="1"/>
</dbReference>
<comment type="catalytic activity">
    <reaction evidence="5">
        <text>N(2)-acetyl-L-ornithine + 2-oxoglutarate = N-acetyl-L-glutamate 5-semialdehyde + L-glutamate</text>
        <dbReference type="Rhea" id="RHEA:18049"/>
        <dbReference type="ChEBI" id="CHEBI:16810"/>
        <dbReference type="ChEBI" id="CHEBI:29123"/>
        <dbReference type="ChEBI" id="CHEBI:29985"/>
        <dbReference type="ChEBI" id="CHEBI:57805"/>
        <dbReference type="EC" id="2.6.1.11"/>
    </reaction>
</comment>